<evidence type="ECO:0000313" key="3">
    <source>
        <dbReference type="EMBL" id="RED44764.1"/>
    </source>
</evidence>
<dbReference type="InterPro" id="IPR052520">
    <property type="entry name" value="ATL_DNA_repair"/>
</dbReference>
<keyword evidence="4" id="KW-1185">Reference proteome</keyword>
<dbReference type="Proteomes" id="UP000256629">
    <property type="component" value="Unassembled WGS sequence"/>
</dbReference>
<dbReference type="CDD" id="cd06445">
    <property type="entry name" value="ATase"/>
    <property type="match status" value="1"/>
</dbReference>
<name>A0A3D9H5K1_9FLAO</name>
<keyword evidence="1" id="KW-0227">DNA damage</keyword>
<proteinExistence type="predicted"/>
<comment type="caution">
    <text evidence="3">The sequence shown here is derived from an EMBL/GenBank/DDBJ whole genome shotgun (WGS) entry which is preliminary data.</text>
</comment>
<dbReference type="GO" id="GO:0008168">
    <property type="term" value="F:methyltransferase activity"/>
    <property type="evidence" value="ECO:0007669"/>
    <property type="project" value="UniProtKB-KW"/>
</dbReference>
<dbReference type="Pfam" id="PF01035">
    <property type="entry name" value="DNA_binding_1"/>
    <property type="match status" value="1"/>
</dbReference>
<keyword evidence="3" id="KW-0808">Transferase</keyword>
<evidence type="ECO:0000256" key="1">
    <source>
        <dbReference type="ARBA" id="ARBA00022763"/>
    </source>
</evidence>
<dbReference type="InterPro" id="IPR014048">
    <property type="entry name" value="MethylDNA_cys_MeTrfase_DNA-bd"/>
</dbReference>
<accession>A0A3D9H5K1</accession>
<dbReference type="SUPFAM" id="SSF46767">
    <property type="entry name" value="Methylated DNA-protein cysteine methyltransferase, C-terminal domain"/>
    <property type="match status" value="1"/>
</dbReference>
<evidence type="ECO:0000259" key="2">
    <source>
        <dbReference type="Pfam" id="PF01035"/>
    </source>
</evidence>
<dbReference type="OrthoDB" id="9132167at2"/>
<dbReference type="AlphaFoldDB" id="A0A3D9H5K1"/>
<protein>
    <submittedName>
        <fullName evidence="3">Methylated-DNA-protein-cysteine methyltransferase-like protein</fullName>
    </submittedName>
</protein>
<dbReference type="PANTHER" id="PTHR42942:SF1">
    <property type="entry name" value="ALKYLTRANSFERASE-LIKE PROTEIN 1"/>
    <property type="match status" value="1"/>
</dbReference>
<evidence type="ECO:0000313" key="4">
    <source>
        <dbReference type="Proteomes" id="UP000256629"/>
    </source>
</evidence>
<dbReference type="GO" id="GO:0032259">
    <property type="term" value="P:methylation"/>
    <property type="evidence" value="ECO:0007669"/>
    <property type="project" value="UniProtKB-KW"/>
</dbReference>
<gene>
    <name evidence="3" type="ORF">DFQ02_11067</name>
</gene>
<feature type="domain" description="Methylated-DNA-[protein]-cysteine S-methyltransferase DNA binding" evidence="2">
    <location>
        <begin position="8"/>
        <end position="88"/>
    </location>
</feature>
<dbReference type="GO" id="GO:0006281">
    <property type="term" value="P:DNA repair"/>
    <property type="evidence" value="ECO:0007669"/>
    <property type="project" value="InterPro"/>
</dbReference>
<reference evidence="3 4" key="1">
    <citation type="submission" date="2018-07" db="EMBL/GenBank/DDBJ databases">
        <title>Genomic Encyclopedia of Type Strains, Phase III (KMG-III): the genomes of soil and plant-associated and newly described type strains.</title>
        <authorList>
            <person name="Whitman W."/>
        </authorList>
    </citation>
    <scope>NUCLEOTIDE SEQUENCE [LARGE SCALE GENOMIC DNA]</scope>
    <source>
        <strain evidence="3 4">CECT 8487</strain>
    </source>
</reference>
<dbReference type="InterPro" id="IPR036388">
    <property type="entry name" value="WH-like_DNA-bd_sf"/>
</dbReference>
<dbReference type="NCBIfam" id="TIGR00589">
    <property type="entry name" value="ogt"/>
    <property type="match status" value="1"/>
</dbReference>
<keyword evidence="3" id="KW-0489">Methyltransferase</keyword>
<dbReference type="RefSeq" id="WP_116525151.1">
    <property type="nucleotide sequence ID" value="NZ_QRDX01000010.1"/>
</dbReference>
<dbReference type="PANTHER" id="PTHR42942">
    <property type="entry name" value="6-O-METHYLGUANINE DNA METHYLTRANSFERASE"/>
    <property type="match status" value="1"/>
</dbReference>
<dbReference type="EMBL" id="QRDX01000010">
    <property type="protein sequence ID" value="RED44764.1"/>
    <property type="molecule type" value="Genomic_DNA"/>
</dbReference>
<dbReference type="InterPro" id="IPR036217">
    <property type="entry name" value="MethylDNA_cys_MeTrfase_DNAb"/>
</dbReference>
<sequence>MKPSTLSFFDKVFEVTCLVPYGRVTSYGAIAKYLGATKSARMVGYALNGSGGKNVPAHRVVNRKGLLTGKYHFDGTNLMQQLLESEGVKVKDNQVQDFESVYWDPSVELQWIKRIYQDQ</sequence>
<dbReference type="Gene3D" id="1.10.10.10">
    <property type="entry name" value="Winged helix-like DNA-binding domain superfamily/Winged helix DNA-binding domain"/>
    <property type="match status" value="1"/>
</dbReference>
<organism evidence="3 4">
    <name type="scientific">Seonamhaeicola aphaedonensis</name>
    <dbReference type="NCBI Taxonomy" id="1461338"/>
    <lineage>
        <taxon>Bacteria</taxon>
        <taxon>Pseudomonadati</taxon>
        <taxon>Bacteroidota</taxon>
        <taxon>Flavobacteriia</taxon>
        <taxon>Flavobacteriales</taxon>
        <taxon>Flavobacteriaceae</taxon>
    </lineage>
</organism>